<dbReference type="InParanoid" id="A0A409WC49"/>
<keyword evidence="2" id="KW-1185">Reference proteome</keyword>
<dbReference type="Proteomes" id="UP000283269">
    <property type="component" value="Unassembled WGS sequence"/>
</dbReference>
<organism evidence="1 2">
    <name type="scientific">Psilocybe cyanescens</name>
    <dbReference type="NCBI Taxonomy" id="93625"/>
    <lineage>
        <taxon>Eukaryota</taxon>
        <taxon>Fungi</taxon>
        <taxon>Dikarya</taxon>
        <taxon>Basidiomycota</taxon>
        <taxon>Agaricomycotina</taxon>
        <taxon>Agaricomycetes</taxon>
        <taxon>Agaricomycetidae</taxon>
        <taxon>Agaricales</taxon>
        <taxon>Agaricineae</taxon>
        <taxon>Strophariaceae</taxon>
        <taxon>Psilocybe</taxon>
    </lineage>
</organism>
<dbReference type="OrthoDB" id="3097511at2759"/>
<evidence type="ECO:0000313" key="2">
    <source>
        <dbReference type="Proteomes" id="UP000283269"/>
    </source>
</evidence>
<evidence type="ECO:0000313" key="1">
    <source>
        <dbReference type="EMBL" id="PPQ76061.1"/>
    </source>
</evidence>
<proteinExistence type="predicted"/>
<sequence>MSTLVPYTRYRTMLKVFTSRALHRISLFATQHWHHDMNEAIAAGLRVLSEGVHSVQGDYSNYIRFLDAVVLEKGAAEQAPRCAQRDAIAAVYTIMDRGQRERFNITVWYVDRIEKCIFGGGSPIYVPSDDDDMPPLQGAEVFEREETAEAEEGPDRVVSDRGVQWGIRGAVN</sequence>
<protein>
    <submittedName>
        <fullName evidence="1">Uncharacterized protein</fullName>
    </submittedName>
</protein>
<accession>A0A409WC49</accession>
<name>A0A409WC49_PSICY</name>
<dbReference type="EMBL" id="NHYD01003552">
    <property type="protein sequence ID" value="PPQ76061.1"/>
    <property type="molecule type" value="Genomic_DNA"/>
</dbReference>
<reference evidence="1 2" key="1">
    <citation type="journal article" date="2018" name="Evol. Lett.">
        <title>Horizontal gene cluster transfer increased hallucinogenic mushroom diversity.</title>
        <authorList>
            <person name="Reynolds H.T."/>
            <person name="Vijayakumar V."/>
            <person name="Gluck-Thaler E."/>
            <person name="Korotkin H.B."/>
            <person name="Matheny P.B."/>
            <person name="Slot J.C."/>
        </authorList>
    </citation>
    <scope>NUCLEOTIDE SEQUENCE [LARGE SCALE GENOMIC DNA]</scope>
    <source>
        <strain evidence="1 2">2631</strain>
    </source>
</reference>
<dbReference type="AlphaFoldDB" id="A0A409WC49"/>
<comment type="caution">
    <text evidence="1">The sequence shown here is derived from an EMBL/GenBank/DDBJ whole genome shotgun (WGS) entry which is preliminary data.</text>
</comment>
<gene>
    <name evidence="1" type="ORF">CVT25_014418</name>
</gene>